<dbReference type="EMBL" id="CP023737">
    <property type="protein sequence ID" value="ATQ69742.1"/>
    <property type="molecule type" value="Genomic_DNA"/>
</dbReference>
<dbReference type="InterPro" id="IPR021333">
    <property type="entry name" value="DUF2946"/>
</dbReference>
<name>A0A2D2D425_METT3</name>
<dbReference type="RefSeq" id="WP_003612958.1">
    <property type="nucleotide sequence ID" value="NZ_ADVE02000001.1"/>
</dbReference>
<gene>
    <name evidence="2" type="ORF">CQW49_19015</name>
</gene>
<dbReference type="STRING" id="595536.GCA_000178815_01389"/>
<evidence type="ECO:0000313" key="2">
    <source>
        <dbReference type="EMBL" id="ATQ69742.1"/>
    </source>
</evidence>
<sequence length="122" mass="12746">MALLTFVRLLFVLALLTQVAAGAFASPQSGGARLCGFTHSEARVPTVVDASEQAPQRETGHRHGACVLCLFGSGDAPLHARILAVDPLAVASGARLSFVYAEGLVRFFVDRNASARAPPSLS</sequence>
<evidence type="ECO:0008006" key="4">
    <source>
        <dbReference type="Google" id="ProtNLM"/>
    </source>
</evidence>
<dbReference type="Proteomes" id="UP000230709">
    <property type="component" value="Chromosome"/>
</dbReference>
<dbReference type="Pfam" id="PF11162">
    <property type="entry name" value="DUF2946"/>
    <property type="match status" value="1"/>
</dbReference>
<evidence type="ECO:0000313" key="3">
    <source>
        <dbReference type="Proteomes" id="UP000230709"/>
    </source>
</evidence>
<dbReference type="KEGG" id="mtw:CQW49_19015"/>
<proteinExistence type="predicted"/>
<evidence type="ECO:0000256" key="1">
    <source>
        <dbReference type="SAM" id="SignalP"/>
    </source>
</evidence>
<organism evidence="2 3">
    <name type="scientific">Methylosinus trichosporium (strain ATCC 35070 / NCIMB 11131 / UNIQEM 75 / OB3b)</name>
    <dbReference type="NCBI Taxonomy" id="595536"/>
    <lineage>
        <taxon>Bacteria</taxon>
        <taxon>Pseudomonadati</taxon>
        <taxon>Pseudomonadota</taxon>
        <taxon>Alphaproteobacteria</taxon>
        <taxon>Hyphomicrobiales</taxon>
        <taxon>Methylocystaceae</taxon>
        <taxon>Methylosinus</taxon>
    </lineage>
</organism>
<feature type="chain" id="PRO_5013729767" description="DUF2946 domain-containing protein" evidence="1">
    <location>
        <begin position="26"/>
        <end position="122"/>
    </location>
</feature>
<feature type="signal peptide" evidence="1">
    <location>
        <begin position="1"/>
        <end position="25"/>
    </location>
</feature>
<accession>A0A2D2D425</accession>
<dbReference type="AlphaFoldDB" id="A0A2D2D425"/>
<protein>
    <recommendedName>
        <fullName evidence="4">DUF2946 domain-containing protein</fullName>
    </recommendedName>
</protein>
<keyword evidence="1" id="KW-0732">Signal</keyword>
<keyword evidence="3" id="KW-1185">Reference proteome</keyword>
<reference evidence="3" key="1">
    <citation type="submission" date="2017-10" db="EMBL/GenBank/DDBJ databases">
        <title>Completed PacBio SMRT sequence of Methylosinus trichosporium OB3b reveals presence of a third large plasmid.</title>
        <authorList>
            <person name="Charles T.C."/>
            <person name="Lynch M.D.J."/>
            <person name="Heil J.R."/>
            <person name="Cheng J."/>
        </authorList>
    </citation>
    <scope>NUCLEOTIDE SEQUENCE [LARGE SCALE GENOMIC DNA]</scope>
    <source>
        <strain evidence="3">OB3b</strain>
    </source>
</reference>